<accession>A0ABY5WT53</accession>
<dbReference type="InterPro" id="IPR002104">
    <property type="entry name" value="Integrase_catalytic"/>
</dbReference>
<gene>
    <name evidence="7" type="ORF">K3722_12170</name>
</gene>
<dbReference type="InterPro" id="IPR010998">
    <property type="entry name" value="Integrase_recombinase_N"/>
</dbReference>
<dbReference type="InterPro" id="IPR011010">
    <property type="entry name" value="DNA_brk_join_enz"/>
</dbReference>
<keyword evidence="8" id="KW-1185">Reference proteome</keyword>
<evidence type="ECO:0000256" key="3">
    <source>
        <dbReference type="ARBA" id="ARBA00023125"/>
    </source>
</evidence>
<reference evidence="7" key="1">
    <citation type="submission" date="2021-08" db="EMBL/GenBank/DDBJ databases">
        <authorList>
            <person name="Nwanade C."/>
            <person name="Wang M."/>
            <person name="Masoudi A."/>
            <person name="Yu Z."/>
            <person name="Liu J."/>
        </authorList>
    </citation>
    <scope>NUCLEOTIDE SEQUENCE</scope>
    <source>
        <strain evidence="7">S141</strain>
    </source>
</reference>
<feature type="region of interest" description="Disordered" evidence="5">
    <location>
        <begin position="383"/>
        <end position="408"/>
    </location>
</feature>
<dbReference type="Gene3D" id="3.30.160.390">
    <property type="entry name" value="Integrase, DNA-binding domain"/>
    <property type="match status" value="1"/>
</dbReference>
<evidence type="ECO:0000256" key="1">
    <source>
        <dbReference type="ARBA" id="ARBA00008857"/>
    </source>
</evidence>
<dbReference type="Pfam" id="PF22022">
    <property type="entry name" value="Phage_int_M"/>
    <property type="match status" value="1"/>
</dbReference>
<dbReference type="Pfam" id="PF13356">
    <property type="entry name" value="Arm-DNA-bind_3"/>
    <property type="match status" value="1"/>
</dbReference>
<feature type="compositionally biased region" description="Basic and acidic residues" evidence="5">
    <location>
        <begin position="398"/>
        <end position="408"/>
    </location>
</feature>
<evidence type="ECO:0000313" key="7">
    <source>
        <dbReference type="EMBL" id="UWQ57280.1"/>
    </source>
</evidence>
<dbReference type="Gene3D" id="1.10.443.10">
    <property type="entry name" value="Intergrase catalytic core"/>
    <property type="match status" value="1"/>
</dbReference>
<sequence length="408" mass="47639">MAEDRVKLNETMVRNMTREDWGREYVADSAQVGLFLRVRESGHKTYVVRKRVPGSKRRISEKIGSPMEGMTLVQARKRAAEVLYGGAERVREQSLDDMYEVWKVDTNLPKDRADWTQYQKDCVRYFEKSIRPYFKLKPVTDIDQYDAQAFYNKLDHSKVHTANRTKAMLSKLLTIAVTKGLISVNPCSAVKTLPEEERTRVYHDAEQFSIWDAIDAVEGKSPISAVNALRCVMLMPMRDGEILKMRWDQFDFEQGFWYLPKSMRKGNIGQTAPLTGAFNEFMRSLPRLSDEWVFPAPKDNTKPLEYSVLRRVWLKVRPDKNSKMHDFRRTIATDSVRYLRGDLMAASQMLGHKDFRTTQKSYVHLTQERPVSALEEHQRRFLKGKDEAKPRQPLSEEEFAKLLRNRDK</sequence>
<dbReference type="RefSeq" id="WP_260000526.1">
    <property type="nucleotide sequence ID" value="NZ_CP081078.1"/>
</dbReference>
<evidence type="ECO:0000313" key="8">
    <source>
        <dbReference type="Proteomes" id="UP001058184"/>
    </source>
</evidence>
<keyword evidence="2" id="KW-0229">DNA integration</keyword>
<evidence type="ECO:0000256" key="5">
    <source>
        <dbReference type="SAM" id="MobiDB-lite"/>
    </source>
</evidence>
<dbReference type="InterPro" id="IPR013762">
    <property type="entry name" value="Integrase-like_cat_sf"/>
</dbReference>
<keyword evidence="3" id="KW-0238">DNA-binding</keyword>
<name>A0ABY5WT53_LEICA</name>
<dbReference type="PANTHER" id="PTHR30629:SF2">
    <property type="entry name" value="PROPHAGE INTEGRASE INTS-RELATED"/>
    <property type="match status" value="1"/>
</dbReference>
<feature type="domain" description="Tyr recombinase" evidence="6">
    <location>
        <begin position="196"/>
        <end position="375"/>
    </location>
</feature>
<evidence type="ECO:0000256" key="4">
    <source>
        <dbReference type="ARBA" id="ARBA00023172"/>
    </source>
</evidence>
<dbReference type="EMBL" id="CP081078">
    <property type="protein sequence ID" value="UWQ57280.1"/>
    <property type="molecule type" value="Genomic_DNA"/>
</dbReference>
<dbReference type="PROSITE" id="PS51898">
    <property type="entry name" value="TYR_RECOMBINASE"/>
    <property type="match status" value="1"/>
</dbReference>
<protein>
    <submittedName>
        <fullName evidence="7">Tyrosine-type recombinase/integrase</fullName>
    </submittedName>
</protein>
<proteinExistence type="inferred from homology"/>
<dbReference type="Proteomes" id="UP001058184">
    <property type="component" value="Chromosome"/>
</dbReference>
<dbReference type="InterPro" id="IPR050808">
    <property type="entry name" value="Phage_Integrase"/>
</dbReference>
<comment type="similarity">
    <text evidence="1">Belongs to the 'phage' integrase family.</text>
</comment>
<dbReference type="Gene3D" id="1.10.150.130">
    <property type="match status" value="1"/>
</dbReference>
<evidence type="ECO:0000259" key="6">
    <source>
        <dbReference type="PROSITE" id="PS51898"/>
    </source>
</evidence>
<dbReference type="SUPFAM" id="SSF56349">
    <property type="entry name" value="DNA breaking-rejoining enzymes"/>
    <property type="match status" value="1"/>
</dbReference>
<dbReference type="PANTHER" id="PTHR30629">
    <property type="entry name" value="PROPHAGE INTEGRASE"/>
    <property type="match status" value="1"/>
</dbReference>
<evidence type="ECO:0000256" key="2">
    <source>
        <dbReference type="ARBA" id="ARBA00022908"/>
    </source>
</evidence>
<keyword evidence="4" id="KW-0233">DNA recombination</keyword>
<organism evidence="7 8">
    <name type="scientific">Leisingera caerulea</name>
    <name type="common">Phaeobacter caeruleus</name>
    <dbReference type="NCBI Taxonomy" id="506591"/>
    <lineage>
        <taxon>Bacteria</taxon>
        <taxon>Pseudomonadati</taxon>
        <taxon>Pseudomonadota</taxon>
        <taxon>Alphaproteobacteria</taxon>
        <taxon>Rhodobacterales</taxon>
        <taxon>Roseobacteraceae</taxon>
        <taxon>Leisingera</taxon>
    </lineage>
</organism>
<dbReference type="InterPro" id="IPR025166">
    <property type="entry name" value="Integrase_DNA_bind_dom"/>
</dbReference>
<dbReference type="InterPro" id="IPR038488">
    <property type="entry name" value="Integrase_DNA-bd_sf"/>
</dbReference>
<dbReference type="InterPro" id="IPR053876">
    <property type="entry name" value="Phage_int_M"/>
</dbReference>
<dbReference type="Pfam" id="PF00589">
    <property type="entry name" value="Phage_integrase"/>
    <property type="match status" value="1"/>
</dbReference>